<proteinExistence type="predicted"/>
<dbReference type="EMBL" id="RWGY01000005">
    <property type="protein sequence ID" value="TVU43665.1"/>
    <property type="molecule type" value="Genomic_DNA"/>
</dbReference>
<name>A0A5J9W6T3_9POAL</name>
<reference evidence="1 2" key="1">
    <citation type="journal article" date="2019" name="Sci. Rep.">
        <title>A high-quality genome of Eragrostis curvula grass provides insights into Poaceae evolution and supports new strategies to enhance forage quality.</title>
        <authorList>
            <person name="Carballo J."/>
            <person name="Santos B.A.C.M."/>
            <person name="Zappacosta D."/>
            <person name="Garbus I."/>
            <person name="Selva J.P."/>
            <person name="Gallo C.A."/>
            <person name="Diaz A."/>
            <person name="Albertini E."/>
            <person name="Caccamo M."/>
            <person name="Echenique V."/>
        </authorList>
    </citation>
    <scope>NUCLEOTIDE SEQUENCE [LARGE SCALE GENOMIC DNA]</scope>
    <source>
        <strain evidence="2">cv. Victoria</strain>
        <tissue evidence="1">Leaf</tissue>
    </source>
</reference>
<accession>A0A5J9W6T3</accession>
<evidence type="ECO:0000313" key="1">
    <source>
        <dbReference type="EMBL" id="TVU43665.1"/>
    </source>
</evidence>
<dbReference type="Proteomes" id="UP000324897">
    <property type="component" value="Unassembled WGS sequence"/>
</dbReference>
<comment type="caution">
    <text evidence="1">The sequence shown here is derived from an EMBL/GenBank/DDBJ whole genome shotgun (WGS) entry which is preliminary data.</text>
</comment>
<keyword evidence="2" id="KW-1185">Reference proteome</keyword>
<protein>
    <submittedName>
        <fullName evidence="1">Uncharacterized protein</fullName>
    </submittedName>
</protein>
<organism evidence="1 2">
    <name type="scientific">Eragrostis curvula</name>
    <name type="common">weeping love grass</name>
    <dbReference type="NCBI Taxonomy" id="38414"/>
    <lineage>
        <taxon>Eukaryota</taxon>
        <taxon>Viridiplantae</taxon>
        <taxon>Streptophyta</taxon>
        <taxon>Embryophyta</taxon>
        <taxon>Tracheophyta</taxon>
        <taxon>Spermatophyta</taxon>
        <taxon>Magnoliopsida</taxon>
        <taxon>Liliopsida</taxon>
        <taxon>Poales</taxon>
        <taxon>Poaceae</taxon>
        <taxon>PACMAD clade</taxon>
        <taxon>Chloridoideae</taxon>
        <taxon>Eragrostideae</taxon>
        <taxon>Eragrostidinae</taxon>
        <taxon>Eragrostis</taxon>
    </lineage>
</organism>
<sequence>MADTFDHYAAVIDVRDRDGRMWRNKLERVIMEMLVARTACHKLVKDMLYEARTQAIVDFHAARDVRIKRDDAVTMTLTNEEYLQYA</sequence>
<dbReference type="AlphaFoldDB" id="A0A5J9W6T3"/>
<evidence type="ECO:0000313" key="2">
    <source>
        <dbReference type="Proteomes" id="UP000324897"/>
    </source>
</evidence>
<gene>
    <name evidence="1" type="ORF">EJB05_10151</name>
</gene>
<dbReference type="Gramene" id="TVU43665">
    <property type="protein sequence ID" value="TVU43665"/>
    <property type="gene ID" value="EJB05_10151"/>
</dbReference>